<evidence type="ECO:0000256" key="1">
    <source>
        <dbReference type="SAM" id="MobiDB-lite"/>
    </source>
</evidence>
<dbReference type="RefSeq" id="WP_002712617.1">
    <property type="nucleotide sequence ID" value="NZ_KB375281.1"/>
</dbReference>
<evidence type="ECO:0000313" key="2">
    <source>
        <dbReference type="EMBL" id="EKS37801.1"/>
    </source>
</evidence>
<evidence type="ECO:0000313" key="3">
    <source>
        <dbReference type="Proteomes" id="UP000001095"/>
    </source>
</evidence>
<dbReference type="EMBL" id="AGWY01000007">
    <property type="protein sequence ID" value="EKS37801.1"/>
    <property type="molecule type" value="Genomic_DNA"/>
</dbReference>
<proteinExistence type="predicted"/>
<dbReference type="Proteomes" id="UP000001095">
    <property type="component" value="Unassembled WGS sequence"/>
</dbReference>
<sequence>MTEQIKVGPESVTVDALLDARINTGCDTDEPSLRSLIQHYYKSWNDNPAWWLKQYNKYIYALAVAFPISSPVKAHAETDARESSEFPPPAVFTDPTPT</sequence>
<comment type="caution">
    <text evidence="2">The sequence shown here is derived from an EMBL/GenBank/DDBJ whole genome shotgun (WGS) entry which is preliminary data.</text>
</comment>
<reference evidence="2 3" key="1">
    <citation type="submission" date="2012-04" db="EMBL/GenBank/DDBJ databases">
        <title>The Genome Sequence of Afipia clevelandensis ATCC 49720.</title>
        <authorList>
            <consortium name="The Broad Institute Genome Sequencing Platform"/>
            <person name="Earl A."/>
            <person name="Ward D."/>
            <person name="Feldgarden M."/>
            <person name="Gevers D."/>
            <person name="Huys G."/>
            <person name="Walker B."/>
            <person name="Young S.K."/>
            <person name="Zeng Q."/>
            <person name="Gargeya S."/>
            <person name="Fitzgerald M."/>
            <person name="Haas B."/>
            <person name="Abouelleil A."/>
            <person name="Alvarado L."/>
            <person name="Arachchi H.M."/>
            <person name="Berlin A."/>
            <person name="Chapman S.B."/>
            <person name="Goldberg J."/>
            <person name="Griggs A."/>
            <person name="Gujja S."/>
            <person name="Hansen M."/>
            <person name="Howarth C."/>
            <person name="Imamovic A."/>
            <person name="Larimer J."/>
            <person name="McCowen C."/>
            <person name="Montmayeur A."/>
            <person name="Murphy C."/>
            <person name="Neiman D."/>
            <person name="Pearson M."/>
            <person name="Priest M."/>
            <person name="Roberts A."/>
            <person name="Saif S."/>
            <person name="Shea T."/>
            <person name="Sisk P."/>
            <person name="Sykes S."/>
            <person name="Wortman J."/>
            <person name="Nusbaum C."/>
            <person name="Birren B."/>
        </authorList>
    </citation>
    <scope>NUCLEOTIDE SEQUENCE [LARGE SCALE GENOMIC DNA]</scope>
    <source>
        <strain evidence="2 3">ATCC 49720</strain>
    </source>
</reference>
<organism evidence="2 3">
    <name type="scientific">Afipia clevelandensis ATCC 49720</name>
    <dbReference type="NCBI Taxonomy" id="883079"/>
    <lineage>
        <taxon>Bacteria</taxon>
        <taxon>Pseudomonadati</taxon>
        <taxon>Pseudomonadota</taxon>
        <taxon>Alphaproteobacteria</taxon>
        <taxon>Hyphomicrobiales</taxon>
        <taxon>Nitrobacteraceae</taxon>
        <taxon>Afipia</taxon>
    </lineage>
</organism>
<feature type="region of interest" description="Disordered" evidence="1">
    <location>
        <begin position="77"/>
        <end position="98"/>
    </location>
</feature>
<protein>
    <submittedName>
        <fullName evidence="2">Uncharacterized protein</fullName>
    </submittedName>
</protein>
<dbReference type="HOGENOM" id="CLU_2327625_0_0_5"/>
<dbReference type="OrthoDB" id="9805366at2"/>
<dbReference type="AlphaFoldDB" id="K8P8H7"/>
<keyword evidence="3" id="KW-1185">Reference proteome</keyword>
<name>K8P8H7_9BRAD</name>
<accession>K8P8H7</accession>
<gene>
    <name evidence="2" type="ORF">HMPREF9696_01751</name>
</gene>
<feature type="compositionally biased region" description="Pro residues" evidence="1">
    <location>
        <begin position="86"/>
        <end position="98"/>
    </location>
</feature>